<dbReference type="Gene3D" id="3.40.710.10">
    <property type="entry name" value="DD-peptidase/beta-lactamase superfamily"/>
    <property type="match status" value="1"/>
</dbReference>
<dbReference type="InterPro" id="IPR012338">
    <property type="entry name" value="Beta-lactam/transpept-like"/>
</dbReference>
<evidence type="ECO:0000313" key="3">
    <source>
        <dbReference type="Proteomes" id="UP001186944"/>
    </source>
</evidence>
<organism evidence="2 3">
    <name type="scientific">Pinctada imbricata</name>
    <name type="common">Atlantic pearl-oyster</name>
    <name type="synonym">Pinctada martensii</name>
    <dbReference type="NCBI Taxonomy" id="66713"/>
    <lineage>
        <taxon>Eukaryota</taxon>
        <taxon>Metazoa</taxon>
        <taxon>Spiralia</taxon>
        <taxon>Lophotrochozoa</taxon>
        <taxon>Mollusca</taxon>
        <taxon>Bivalvia</taxon>
        <taxon>Autobranchia</taxon>
        <taxon>Pteriomorphia</taxon>
        <taxon>Pterioida</taxon>
        <taxon>Pterioidea</taxon>
        <taxon>Pteriidae</taxon>
        <taxon>Pinctada</taxon>
    </lineage>
</organism>
<protein>
    <recommendedName>
        <fullName evidence="1">Beta-lactamase-related domain-containing protein</fullName>
    </recommendedName>
</protein>
<dbReference type="InterPro" id="IPR001466">
    <property type="entry name" value="Beta-lactam-related"/>
</dbReference>
<proteinExistence type="predicted"/>
<dbReference type="AlphaFoldDB" id="A0AA88XJC1"/>
<evidence type="ECO:0000259" key="1">
    <source>
        <dbReference type="Pfam" id="PF00144"/>
    </source>
</evidence>
<dbReference type="PANTHER" id="PTHR46825">
    <property type="entry name" value="D-ALANYL-D-ALANINE-CARBOXYPEPTIDASE/ENDOPEPTIDASE AMPH"/>
    <property type="match status" value="1"/>
</dbReference>
<comment type="caution">
    <text evidence="2">The sequence shown here is derived from an EMBL/GenBank/DDBJ whole genome shotgun (WGS) entry which is preliminary data.</text>
</comment>
<dbReference type="InterPro" id="IPR050491">
    <property type="entry name" value="AmpC-like"/>
</dbReference>
<dbReference type="SUPFAM" id="SSF56601">
    <property type="entry name" value="beta-lactamase/transpeptidase-like"/>
    <property type="match status" value="1"/>
</dbReference>
<accession>A0AA88XJC1</accession>
<dbReference type="PANTHER" id="PTHR46825:SF9">
    <property type="entry name" value="BETA-LACTAMASE-RELATED DOMAIN-CONTAINING PROTEIN"/>
    <property type="match status" value="1"/>
</dbReference>
<dbReference type="EMBL" id="VSWD01000012">
    <property type="protein sequence ID" value="KAK3086391.1"/>
    <property type="molecule type" value="Genomic_DNA"/>
</dbReference>
<gene>
    <name evidence="2" type="ORF">FSP39_017782</name>
</gene>
<name>A0AA88XJC1_PINIB</name>
<sequence>MTYVFDKLFGFLNSSKLGRKPNRGIRSELVQFIKICTDIYRRRESPRITRYVVSATSINPSNLSGLGSDGYVNLIPLRQAKLNINLSRACSPVPGLDFDHRFNKYYQEYGYKGGQVGVIVDAKLAFAKGYGKTHEHEDVYAHTVVPISAISKGLTSVAILKMAENGDISLDNKVFGPNKTLGSIKPFKNISPDPKIYDITIDHLLRHTAGWNSTKSKLYDPLLNTALLQNGYKIHNITADMHLSQLMTPEDVISYMMSQPLDFTPGTQSVISNLGYLILGRIIEEVSGDSYRDYVKKHVLIPCGMMHTKIGRPRLHTKKRDANEPIFNDAVDISPNFVDSALGWESNAYDMMRFAQCLDGGADFKILSDNSLRILQARPRDVPAQRSNSWMGAGFYVNNHGAVWIEGEFYTGRFAVLP</sequence>
<keyword evidence="3" id="KW-1185">Reference proteome</keyword>
<feature type="domain" description="Beta-lactamase-related" evidence="1">
    <location>
        <begin position="98"/>
        <end position="409"/>
    </location>
</feature>
<reference evidence="2" key="1">
    <citation type="submission" date="2019-08" db="EMBL/GenBank/DDBJ databases">
        <title>The improved chromosome-level genome for the pearl oyster Pinctada fucata martensii using PacBio sequencing and Hi-C.</title>
        <authorList>
            <person name="Zheng Z."/>
        </authorList>
    </citation>
    <scope>NUCLEOTIDE SEQUENCE</scope>
    <source>
        <strain evidence="2">ZZ-2019</strain>
        <tissue evidence="2">Adductor muscle</tissue>
    </source>
</reference>
<dbReference type="Pfam" id="PF00144">
    <property type="entry name" value="Beta-lactamase"/>
    <property type="match status" value="1"/>
</dbReference>
<evidence type="ECO:0000313" key="2">
    <source>
        <dbReference type="EMBL" id="KAK3086391.1"/>
    </source>
</evidence>
<dbReference type="Proteomes" id="UP001186944">
    <property type="component" value="Unassembled WGS sequence"/>
</dbReference>